<dbReference type="SUPFAM" id="SSF81321">
    <property type="entry name" value="Family A G protein-coupled receptor-like"/>
    <property type="match status" value="1"/>
</dbReference>
<evidence type="ECO:0000256" key="2">
    <source>
        <dbReference type="ARBA" id="ARBA00022692"/>
    </source>
</evidence>
<dbReference type="InterPro" id="IPR019427">
    <property type="entry name" value="7TM_GPCR_serpentine_rcpt_Srw"/>
</dbReference>
<keyword evidence="2 5" id="KW-0812">Transmembrane</keyword>
<dbReference type="eggNOG" id="ENOG502TFEQ">
    <property type="taxonomic scope" value="Eukaryota"/>
</dbReference>
<evidence type="ECO:0000256" key="3">
    <source>
        <dbReference type="ARBA" id="ARBA00022989"/>
    </source>
</evidence>
<dbReference type="PROSITE" id="PS50262">
    <property type="entry name" value="G_PROTEIN_RECEP_F1_2"/>
    <property type="match status" value="1"/>
</dbReference>
<evidence type="ECO:0000313" key="7">
    <source>
        <dbReference type="EMBL" id="EGT44154.1"/>
    </source>
</evidence>
<feature type="transmembrane region" description="Helical" evidence="5">
    <location>
        <begin position="152"/>
        <end position="173"/>
    </location>
</feature>
<accession>G0MUD3</accession>
<comment type="subcellular location">
    <subcellularLocation>
        <location evidence="1">Membrane</location>
    </subcellularLocation>
</comment>
<evidence type="ECO:0000256" key="5">
    <source>
        <dbReference type="SAM" id="Phobius"/>
    </source>
</evidence>
<keyword evidence="3 5" id="KW-1133">Transmembrane helix</keyword>
<keyword evidence="4 5" id="KW-0472">Membrane</keyword>
<keyword evidence="8" id="KW-1185">Reference proteome</keyword>
<reference evidence="8" key="1">
    <citation type="submission" date="2011-07" db="EMBL/GenBank/DDBJ databases">
        <authorList>
            <consortium name="Caenorhabditis brenneri Sequencing and Analysis Consortium"/>
            <person name="Wilson R.K."/>
        </authorList>
    </citation>
    <scope>NUCLEOTIDE SEQUENCE [LARGE SCALE GENOMIC DNA]</scope>
    <source>
        <strain evidence="8">PB2801</strain>
    </source>
</reference>
<dbReference type="GO" id="GO:0008528">
    <property type="term" value="F:G protein-coupled peptide receptor activity"/>
    <property type="evidence" value="ECO:0007669"/>
    <property type="project" value="InterPro"/>
</dbReference>
<proteinExistence type="predicted"/>
<evidence type="ECO:0000313" key="8">
    <source>
        <dbReference type="Proteomes" id="UP000008068"/>
    </source>
</evidence>
<evidence type="ECO:0000256" key="4">
    <source>
        <dbReference type="ARBA" id="ARBA00023136"/>
    </source>
</evidence>
<dbReference type="HOGENOM" id="CLU_043715_1_0_1"/>
<feature type="domain" description="G-protein coupled receptors family 1 profile" evidence="6">
    <location>
        <begin position="42"/>
        <end position="329"/>
    </location>
</feature>
<dbReference type="Gene3D" id="1.20.1070.10">
    <property type="entry name" value="Rhodopsin 7-helix transmembrane proteins"/>
    <property type="match status" value="1"/>
</dbReference>
<dbReference type="GO" id="GO:0016020">
    <property type="term" value="C:membrane"/>
    <property type="evidence" value="ECO:0007669"/>
    <property type="project" value="UniProtKB-SubCell"/>
</dbReference>
<organism evidence="8">
    <name type="scientific">Caenorhabditis brenneri</name>
    <name type="common">Nematode worm</name>
    <dbReference type="NCBI Taxonomy" id="135651"/>
    <lineage>
        <taxon>Eukaryota</taxon>
        <taxon>Metazoa</taxon>
        <taxon>Ecdysozoa</taxon>
        <taxon>Nematoda</taxon>
        <taxon>Chromadorea</taxon>
        <taxon>Rhabditida</taxon>
        <taxon>Rhabditina</taxon>
        <taxon>Rhabditomorpha</taxon>
        <taxon>Rhabditoidea</taxon>
        <taxon>Rhabditidae</taxon>
        <taxon>Peloderinae</taxon>
        <taxon>Caenorhabditis</taxon>
    </lineage>
</organism>
<dbReference type="OMA" id="SHMIICL"/>
<dbReference type="InterPro" id="IPR017452">
    <property type="entry name" value="GPCR_Rhodpsn_7TM"/>
</dbReference>
<dbReference type="InParanoid" id="G0MUD3"/>
<protein>
    <recommendedName>
        <fullName evidence="6">G-protein coupled receptors family 1 profile domain-containing protein</fullName>
    </recommendedName>
</protein>
<dbReference type="PANTHER" id="PTHR22751:SF288">
    <property type="entry name" value="G-PROTEIN COUPLED RECEPTORS FAMILY 1 PROFILE DOMAIN-CONTAINING PROTEIN"/>
    <property type="match status" value="1"/>
</dbReference>
<gene>
    <name evidence="7" type="ORF">CAEBREN_07412</name>
</gene>
<sequence length="366" mass="41981">MSEECEFKTDSKLLCTFFTVFRDVTNFGMEHDAHVAVASVLSNFFHLVVLTRKSMRNTSINLIMAAVALSDIYSQFFVIEQKIKSYYENLEMDKCYTGTSYFNVASDIVLKTGREFSRRSSTWLSFCIALVRTLVIRNPMNPTFEQLSKPKAGIIFILVICLTDLVISIIGHLQYEILSERIRIDCGPTTKDIKKVTSYRLDFSLFFMNNDEKYLKMYTDFDAIISKFIPCILFLFATIFLILELRKAEVRRQKLASSNSNSNSNSGKTTKLVLCLTITFFIAEFPLALIYALRPYFDDAYGILLYCYYGDYLFTTILSISTASHMIICLFMSSQYREAAKSVATCGWSSRRNNNTVTVRTSSHEH</sequence>
<feature type="transmembrane region" description="Helical" evidence="5">
    <location>
        <begin position="312"/>
        <end position="332"/>
    </location>
</feature>
<name>G0MUD3_CAEBE</name>
<dbReference type="EMBL" id="GL379812">
    <property type="protein sequence ID" value="EGT44154.1"/>
    <property type="molecule type" value="Genomic_DNA"/>
</dbReference>
<dbReference type="Proteomes" id="UP000008068">
    <property type="component" value="Unassembled WGS sequence"/>
</dbReference>
<feature type="transmembrane region" description="Helical" evidence="5">
    <location>
        <begin position="33"/>
        <end position="50"/>
    </location>
</feature>
<evidence type="ECO:0000259" key="6">
    <source>
        <dbReference type="PROSITE" id="PS50262"/>
    </source>
</evidence>
<feature type="transmembrane region" description="Helical" evidence="5">
    <location>
        <begin position="224"/>
        <end position="243"/>
    </location>
</feature>
<evidence type="ECO:0000256" key="1">
    <source>
        <dbReference type="ARBA" id="ARBA00004370"/>
    </source>
</evidence>
<dbReference type="OrthoDB" id="5871549at2759"/>
<dbReference type="PANTHER" id="PTHR22751">
    <property type="entry name" value="G-PROTEIN COUPLED RECEPTOR-RELATED"/>
    <property type="match status" value="1"/>
</dbReference>
<dbReference type="STRING" id="135651.G0MUD3"/>
<feature type="transmembrane region" description="Helical" evidence="5">
    <location>
        <begin position="272"/>
        <end position="292"/>
    </location>
</feature>
<dbReference type="CDD" id="cd14978">
    <property type="entry name" value="7tmA_FMRFamide_R-like"/>
    <property type="match status" value="1"/>
</dbReference>
<dbReference type="Pfam" id="PF10324">
    <property type="entry name" value="7TM_GPCR_Srw"/>
    <property type="match status" value="1"/>
</dbReference>
<dbReference type="AlphaFoldDB" id="G0MUD3"/>